<dbReference type="PANTHER" id="PTHR42928:SF5">
    <property type="entry name" value="BLR1237 PROTEIN"/>
    <property type="match status" value="1"/>
</dbReference>
<comment type="caution">
    <text evidence="3">The sequence shown here is derived from an EMBL/GenBank/DDBJ whole genome shotgun (WGS) entry which is preliminary data.</text>
</comment>
<dbReference type="Pfam" id="PF03401">
    <property type="entry name" value="TctC"/>
    <property type="match status" value="1"/>
</dbReference>
<keyword evidence="4" id="KW-1185">Reference proteome</keyword>
<keyword evidence="2" id="KW-0732">Signal</keyword>
<sequence>MDMKKSLILAAAFAAFGLSQASADTWPNRTVTLINPYAAGGAADLIARTLAESLTRELGQPVVVDNRTGGSTAIAGKAVASAEADGHTLIIAGSPTFVIAPALNADAGYSGAEAFSYVSRVVNVPNILVTSAKGGLDSLEKIKEAALKEPEAISYSSVGPGSLPHMIGLMFADEIGASMLHMPYQGVAPATVDLLAGNVDIGFMNATALVPHIRSGDLKALAIASTKRSPQLPDLPTMGELGFQDYEMGTWYGVAGPKGLPEAVVAKLDAALAKAMQDSEVLNRLTTAGVDPFYLPSADFAAFVASDAETVGGIIEKSGVRNAD</sequence>
<evidence type="ECO:0000313" key="4">
    <source>
        <dbReference type="Proteomes" id="UP000287168"/>
    </source>
</evidence>
<name>A0A444MB89_9RHOB</name>
<comment type="similarity">
    <text evidence="1">Belongs to the UPF0065 (bug) family.</text>
</comment>
<dbReference type="OrthoDB" id="9780943at2"/>
<dbReference type="Gene3D" id="3.40.190.150">
    <property type="entry name" value="Bordetella uptake gene, domain 1"/>
    <property type="match status" value="1"/>
</dbReference>
<organism evidence="3 4">
    <name type="scientific">Falsigemmobacter intermedius</name>
    <dbReference type="NCBI Taxonomy" id="1553448"/>
    <lineage>
        <taxon>Bacteria</taxon>
        <taxon>Pseudomonadati</taxon>
        <taxon>Pseudomonadota</taxon>
        <taxon>Alphaproteobacteria</taxon>
        <taxon>Rhodobacterales</taxon>
        <taxon>Paracoccaceae</taxon>
        <taxon>Falsigemmobacter</taxon>
    </lineage>
</organism>
<reference evidence="3 4" key="1">
    <citation type="journal article" date="2015" name="Int. J. Syst. Evol. Microbiol.">
        <title>Gemmobacter intermedius sp. nov., isolated from a white stork (Ciconia ciconia).</title>
        <authorList>
            <person name="Kampfer P."/>
            <person name="Jerzak L."/>
            <person name="Wilharm G."/>
            <person name="Golke J."/>
            <person name="Busse H.J."/>
            <person name="Glaeser S.P."/>
        </authorList>
    </citation>
    <scope>NUCLEOTIDE SEQUENCE [LARGE SCALE GENOMIC DNA]</scope>
    <source>
        <strain evidence="3 4">119/4</strain>
    </source>
</reference>
<accession>A0A444MB89</accession>
<evidence type="ECO:0000256" key="1">
    <source>
        <dbReference type="ARBA" id="ARBA00006987"/>
    </source>
</evidence>
<protein>
    <submittedName>
        <fullName evidence="3">Tripartite tricarboxylate transporter substrate binding protein</fullName>
    </submittedName>
</protein>
<dbReference type="PANTHER" id="PTHR42928">
    <property type="entry name" value="TRICARBOXYLATE-BINDING PROTEIN"/>
    <property type="match status" value="1"/>
</dbReference>
<dbReference type="EMBL" id="SBLC01000013">
    <property type="protein sequence ID" value="RWY40974.1"/>
    <property type="molecule type" value="Genomic_DNA"/>
</dbReference>
<evidence type="ECO:0000256" key="2">
    <source>
        <dbReference type="SAM" id="SignalP"/>
    </source>
</evidence>
<dbReference type="Gene3D" id="3.40.190.10">
    <property type="entry name" value="Periplasmic binding protein-like II"/>
    <property type="match status" value="1"/>
</dbReference>
<gene>
    <name evidence="3" type="ORF">EP867_10835</name>
</gene>
<evidence type="ECO:0000313" key="3">
    <source>
        <dbReference type="EMBL" id="RWY40974.1"/>
    </source>
</evidence>
<dbReference type="PIRSF" id="PIRSF017082">
    <property type="entry name" value="YflP"/>
    <property type="match status" value="1"/>
</dbReference>
<dbReference type="AlphaFoldDB" id="A0A444MB89"/>
<dbReference type="InterPro" id="IPR005064">
    <property type="entry name" value="BUG"/>
</dbReference>
<dbReference type="CDD" id="cd07012">
    <property type="entry name" value="PBP2_Bug_TTT"/>
    <property type="match status" value="1"/>
</dbReference>
<proteinExistence type="inferred from homology"/>
<dbReference type="InterPro" id="IPR042100">
    <property type="entry name" value="Bug_dom1"/>
</dbReference>
<dbReference type="SUPFAM" id="SSF53850">
    <property type="entry name" value="Periplasmic binding protein-like II"/>
    <property type="match status" value="1"/>
</dbReference>
<dbReference type="Proteomes" id="UP000287168">
    <property type="component" value="Unassembled WGS sequence"/>
</dbReference>
<feature type="signal peptide" evidence="2">
    <location>
        <begin position="1"/>
        <end position="23"/>
    </location>
</feature>
<feature type="chain" id="PRO_5019444108" evidence="2">
    <location>
        <begin position="24"/>
        <end position="324"/>
    </location>
</feature>